<proteinExistence type="predicted"/>
<protein>
    <recommendedName>
        <fullName evidence="2">DNA phosphorothioation-dependent restriction protein DptF</fullName>
    </recommendedName>
</protein>
<dbReference type="RefSeq" id="WP_156530615.1">
    <property type="nucleotide sequence ID" value="NZ_CACRUE010000010.1"/>
</dbReference>
<dbReference type="InterPro" id="IPR017647">
    <property type="entry name" value="Dnd_assoc_3"/>
</dbReference>
<name>A0A6N2Z6U7_9FIRM</name>
<evidence type="ECO:0000313" key="1">
    <source>
        <dbReference type="EMBL" id="VYT75355.1"/>
    </source>
</evidence>
<organism evidence="1">
    <name type="scientific">Intestinibacter bartlettii</name>
    <dbReference type="NCBI Taxonomy" id="261299"/>
    <lineage>
        <taxon>Bacteria</taxon>
        <taxon>Bacillati</taxon>
        <taxon>Bacillota</taxon>
        <taxon>Clostridia</taxon>
        <taxon>Peptostreptococcales</taxon>
        <taxon>Peptostreptococcaceae</taxon>
        <taxon>Intestinibacter</taxon>
    </lineage>
</organism>
<dbReference type="NCBIfam" id="TIGR03238">
    <property type="entry name" value="dnd_assoc_3"/>
    <property type="match status" value="1"/>
</dbReference>
<reference evidence="1" key="1">
    <citation type="submission" date="2019-11" db="EMBL/GenBank/DDBJ databases">
        <authorList>
            <person name="Feng L."/>
        </authorList>
    </citation>
    <scope>NUCLEOTIDE SEQUENCE</scope>
    <source>
        <strain evidence="1">IbartlettiiLFYP30</strain>
    </source>
</reference>
<sequence length="248" mass="28691">MSESVLINNKYTIQDNDCLKNYRFEKLKGSYLLNELSKLSASSKEVVESLEEMDYFKQYMHVDRTIQDQLLDMIKKSSQVEGCQLILLCGSVGDGKSHLLSYLKSKSKGLLDEFEFHNDATESSDPKLDEIQTLLKVLEDFSDENINKSNKKLILAINLGVLNNFIESEEVKSNYTLLKRFIDDSKVFEQDDISENYESDKFKLVSFGDYSFYELTQYGPKSDYINNILQKVVSKEYGNIFNKAYLIR</sequence>
<gene>
    <name evidence="1" type="ORF">IBLFYP30_01084</name>
</gene>
<accession>A0A6N2Z6U7</accession>
<dbReference type="AlphaFoldDB" id="A0A6N2Z6U7"/>
<dbReference type="EMBL" id="CACRUE010000010">
    <property type="protein sequence ID" value="VYT75355.1"/>
    <property type="molecule type" value="Genomic_DNA"/>
</dbReference>
<evidence type="ECO:0008006" key="2">
    <source>
        <dbReference type="Google" id="ProtNLM"/>
    </source>
</evidence>